<comment type="catalytic activity">
    <reaction evidence="10">
        <text>S-adenosyl-L-methionine + H(+) = S-adenosyl 3-(methylsulfanyl)propylamine + CO2</text>
        <dbReference type="Rhea" id="RHEA:15981"/>
        <dbReference type="ChEBI" id="CHEBI:15378"/>
        <dbReference type="ChEBI" id="CHEBI:16526"/>
        <dbReference type="ChEBI" id="CHEBI:57443"/>
        <dbReference type="ChEBI" id="CHEBI:59789"/>
        <dbReference type="EC" id="4.1.1.50"/>
    </reaction>
</comment>
<keyword evidence="5 10" id="KW-0620">Polyamine biosynthesis</keyword>
<keyword evidence="3 10" id="KW-0068">Autocatalytic cleavage</keyword>
<evidence type="ECO:0000256" key="6">
    <source>
        <dbReference type="ARBA" id="ARBA00023145"/>
    </source>
</evidence>
<name>A0A1I2DJQ2_9BACL</name>
<evidence type="ECO:0000256" key="9">
    <source>
        <dbReference type="ARBA" id="ARBA00023317"/>
    </source>
</evidence>
<comment type="pathway">
    <text evidence="10">Amine and polyamine biosynthesis; S-adenosylmethioninamine biosynthesis; S-adenosylmethioninamine from S-adenosyl-L-methionine: step 1/1.</text>
</comment>
<comment type="cofactor">
    <cofactor evidence="10">
        <name>pyruvate</name>
        <dbReference type="ChEBI" id="CHEBI:15361"/>
    </cofactor>
    <text evidence="10">Binds 1 pyruvoyl group covalently per subunit.</text>
</comment>
<evidence type="ECO:0000256" key="1">
    <source>
        <dbReference type="ARBA" id="ARBA00022691"/>
    </source>
</evidence>
<dbReference type="UniPathway" id="UPA00331">
    <property type="reaction ID" value="UER00451"/>
</dbReference>
<dbReference type="Gene3D" id="3.60.90.10">
    <property type="entry name" value="S-adenosylmethionine decarboxylase"/>
    <property type="match status" value="1"/>
</dbReference>
<keyword evidence="7 10" id="KW-0456">Lyase</keyword>
<comment type="function">
    <text evidence="10">Catalyzes the decarboxylation of S-adenosylmethionine to S-adenosylmethioninamine (dcAdoMet), the propylamine donor required for the synthesis of the polyamines spermine and spermidine from the diamine putrescine.</text>
</comment>
<accession>A0A1I2DJQ2</accession>
<dbReference type="GO" id="GO:0008295">
    <property type="term" value="P:spermidine biosynthetic process"/>
    <property type="evidence" value="ECO:0007669"/>
    <property type="project" value="UniProtKB-UniRule"/>
</dbReference>
<dbReference type="EC" id="4.1.1.50" evidence="10"/>
<evidence type="ECO:0000256" key="3">
    <source>
        <dbReference type="ARBA" id="ARBA00022813"/>
    </source>
</evidence>
<dbReference type="PANTHER" id="PTHR33866:SF2">
    <property type="entry name" value="S-ADENOSYLMETHIONINE DECARBOXYLASE PROENZYME"/>
    <property type="match status" value="1"/>
</dbReference>
<feature type="chain" id="PRO_5023292806" description="S-adenosylmethionine decarboxylase alpha chain" evidence="10">
    <location>
        <begin position="66"/>
        <end position="153"/>
    </location>
</feature>
<evidence type="ECO:0000256" key="7">
    <source>
        <dbReference type="ARBA" id="ARBA00023239"/>
    </source>
</evidence>
<evidence type="ECO:0000256" key="4">
    <source>
        <dbReference type="ARBA" id="ARBA00023066"/>
    </source>
</evidence>
<evidence type="ECO:0000256" key="10">
    <source>
        <dbReference type="HAMAP-Rule" id="MF_00464"/>
    </source>
</evidence>
<proteinExistence type="inferred from homology"/>
<gene>
    <name evidence="10" type="primary">speH</name>
    <name evidence="11" type="ORF">SAMN04487969_10719</name>
</gene>
<dbReference type="GO" id="GO:0005829">
    <property type="term" value="C:cytosol"/>
    <property type="evidence" value="ECO:0007669"/>
    <property type="project" value="TreeGrafter"/>
</dbReference>
<evidence type="ECO:0000256" key="8">
    <source>
        <dbReference type="ARBA" id="ARBA00023270"/>
    </source>
</evidence>
<evidence type="ECO:0000256" key="2">
    <source>
        <dbReference type="ARBA" id="ARBA00022793"/>
    </source>
</evidence>
<comment type="similarity">
    <text evidence="10">Belongs to the prokaryotic AdoMetDC family. Type 1 subfamily.</text>
</comment>
<dbReference type="NCBIfam" id="TIGR03330">
    <property type="entry name" value="SAM_DCase_Bsu"/>
    <property type="match status" value="1"/>
</dbReference>
<keyword evidence="12" id="KW-1185">Reference proteome</keyword>
<dbReference type="HAMAP" id="MF_00464">
    <property type="entry name" value="AdoMetDC_1"/>
    <property type="match status" value="1"/>
</dbReference>
<comment type="subunit">
    <text evidence="10">Heterotetramer of two alpha and two beta chains arranged as a dimer of alpha/beta heterodimers.</text>
</comment>
<feature type="active site" description="Proton donor; for catalytic activity" evidence="10">
    <location>
        <position position="86"/>
    </location>
</feature>
<evidence type="ECO:0000313" key="11">
    <source>
        <dbReference type="EMBL" id="SFE80120.1"/>
    </source>
</evidence>
<keyword evidence="4 10" id="KW-0745">Spermidine biosynthesis</keyword>
<dbReference type="AlphaFoldDB" id="A0A1I2DJQ2"/>
<organism evidence="11 12">
    <name type="scientific">Paenibacillus algorifonticola</name>
    <dbReference type="NCBI Taxonomy" id="684063"/>
    <lineage>
        <taxon>Bacteria</taxon>
        <taxon>Bacillati</taxon>
        <taxon>Bacillota</taxon>
        <taxon>Bacilli</taxon>
        <taxon>Bacillales</taxon>
        <taxon>Paenibacillaceae</taxon>
        <taxon>Paenibacillus</taxon>
    </lineage>
</organism>
<dbReference type="InterPro" id="IPR017716">
    <property type="entry name" value="S-AdoMet_deCOase_pro-enz"/>
</dbReference>
<feature type="active site" description="Schiff-base intermediate with substrate; via pyruvic acid" evidence="10">
    <location>
        <position position="66"/>
    </location>
</feature>
<feature type="site" description="Cleavage (non-hydrolytic); by autolysis" evidence="10">
    <location>
        <begin position="65"/>
        <end position="66"/>
    </location>
</feature>
<keyword evidence="9 10" id="KW-0670">Pyruvate</keyword>
<dbReference type="PANTHER" id="PTHR33866">
    <property type="entry name" value="S-ADENOSYLMETHIONINE DECARBOXYLASE PROENZYME"/>
    <property type="match status" value="1"/>
</dbReference>
<keyword evidence="8 10" id="KW-0704">Schiff base</keyword>
<dbReference type="InterPro" id="IPR016067">
    <property type="entry name" value="S-AdoMet_deCO2ase_core"/>
</dbReference>
<dbReference type="GO" id="GO:0004014">
    <property type="term" value="F:adenosylmethionine decarboxylase activity"/>
    <property type="evidence" value="ECO:0007669"/>
    <property type="project" value="UniProtKB-UniRule"/>
</dbReference>
<comment type="PTM">
    <text evidence="10">Is synthesized initially as an inactive proenzyme. Formation of the active enzyme involves a self-maturation process in which the active site pyruvoyl group is generated from an internal serine residue via an autocatalytic post-translational modification. Two non-identical subunits are generated from the proenzyme in this reaction, and the pyruvate is formed at the N-terminus of the alpha chain, which is derived from the carboxyl end of the proenzyme. The post-translation cleavage follows an unusual pathway, termed non-hydrolytic serinolysis, in which the side chain hydroxyl group of the serine supplies its oxygen atom to form the C-terminus of the beta chain, while the remainder of the serine residue undergoes an oxidative deamination to produce ammonia and the pyruvoyl group blocking the N-terminus of the alpha chain.</text>
</comment>
<feature type="active site" description="Proton acceptor; for processing activity" evidence="10">
    <location>
        <position position="71"/>
    </location>
</feature>
<dbReference type="EMBL" id="FONN01000007">
    <property type="protein sequence ID" value="SFE80120.1"/>
    <property type="molecule type" value="Genomic_DNA"/>
</dbReference>
<sequence>MMEYSTYGRHVAMDAWGIAFEHLNAADLLSQQMVQAAEASGATILSVQAQQFEPQGATVLVMLSESHMSIHTYPEKGFAALDCYTCGDTVDPHVAIQAMLVFLQPQETAEVKITRGMGELVISRFPLANREECDSPIPASVLGRERGEGTVKP</sequence>
<feature type="modified residue" description="Pyruvic acid (Ser); by autocatalysis" evidence="10">
    <location>
        <position position="66"/>
    </location>
</feature>
<dbReference type="InterPro" id="IPR003826">
    <property type="entry name" value="AdoMetDC_fam_prok"/>
</dbReference>
<keyword evidence="1 10" id="KW-0949">S-adenosyl-L-methionine</keyword>
<dbReference type="SUPFAM" id="SSF56276">
    <property type="entry name" value="S-adenosylmethionine decarboxylase"/>
    <property type="match status" value="1"/>
</dbReference>
<evidence type="ECO:0000256" key="5">
    <source>
        <dbReference type="ARBA" id="ARBA00023115"/>
    </source>
</evidence>
<evidence type="ECO:0000313" key="12">
    <source>
        <dbReference type="Proteomes" id="UP000183410"/>
    </source>
</evidence>
<keyword evidence="6 10" id="KW-0865">Zymogen</keyword>
<keyword evidence="2 10" id="KW-0210">Decarboxylase</keyword>
<reference evidence="12" key="1">
    <citation type="submission" date="2016-10" db="EMBL/GenBank/DDBJ databases">
        <authorList>
            <person name="Varghese N."/>
            <person name="Submissions S."/>
        </authorList>
    </citation>
    <scope>NUCLEOTIDE SEQUENCE [LARGE SCALE GENOMIC DNA]</scope>
    <source>
        <strain evidence="12">CGMCC 1.10223</strain>
    </source>
</reference>
<protein>
    <recommendedName>
        <fullName evidence="10">S-adenosylmethionine decarboxylase proenzyme</fullName>
        <shortName evidence="10">AdoMetDC</shortName>
        <shortName evidence="10">SAMDC</shortName>
        <ecNumber evidence="10">4.1.1.50</ecNumber>
    </recommendedName>
    <component>
        <recommendedName>
            <fullName evidence="10">S-adenosylmethionine decarboxylase beta chain</fullName>
        </recommendedName>
    </component>
    <component>
        <recommendedName>
            <fullName evidence="10">S-adenosylmethionine decarboxylase alpha chain</fullName>
        </recommendedName>
    </component>
</protein>
<dbReference type="Pfam" id="PF02675">
    <property type="entry name" value="AdoMet_dc"/>
    <property type="match status" value="1"/>
</dbReference>
<dbReference type="Proteomes" id="UP000183410">
    <property type="component" value="Unassembled WGS sequence"/>
</dbReference>
<feature type="chain" id="PRO_5023292807" description="S-adenosylmethionine decarboxylase beta chain" evidence="10">
    <location>
        <begin position="1"/>
        <end position="65"/>
    </location>
</feature>